<dbReference type="NCBIfam" id="NF008955">
    <property type="entry name" value="PRK12297.1"/>
    <property type="match status" value="1"/>
</dbReference>
<dbReference type="GO" id="GO:0005525">
    <property type="term" value="F:GTP binding"/>
    <property type="evidence" value="ECO:0007669"/>
    <property type="project" value="UniProtKB-KW"/>
</dbReference>
<dbReference type="InterPro" id="IPR014100">
    <property type="entry name" value="GTP-bd_Obg/CgtA"/>
</dbReference>
<dbReference type="InterPro" id="IPR045086">
    <property type="entry name" value="OBG_GTPase"/>
</dbReference>
<evidence type="ECO:0000256" key="3">
    <source>
        <dbReference type="ARBA" id="ARBA00023134"/>
    </source>
</evidence>
<name>A0A382HMA5_9ZZZZ</name>
<dbReference type="SUPFAM" id="SSF82051">
    <property type="entry name" value="Obg GTP-binding protein N-terminal domain"/>
    <property type="match status" value="1"/>
</dbReference>
<dbReference type="PROSITE" id="PS51710">
    <property type="entry name" value="G_OBG"/>
    <property type="match status" value="1"/>
</dbReference>
<evidence type="ECO:0000313" key="6">
    <source>
        <dbReference type="EMBL" id="SVB88232.1"/>
    </source>
</evidence>
<evidence type="ECO:0000259" key="5">
    <source>
        <dbReference type="PROSITE" id="PS51883"/>
    </source>
</evidence>
<dbReference type="NCBIfam" id="NF008956">
    <property type="entry name" value="PRK12299.1"/>
    <property type="match status" value="1"/>
</dbReference>
<sequence>MKFIDEADIHVQAGKGGDGCVSFRREKYVPRGGPDGGSGGWGGSIYLVVREGMGSLVDFRVRRRFKARSGRGGAGRNMTGASGSDLYVEVPKGTVVADRDTEEILGDLTRDGEQLMVVRGGRGGFGNSHFKSSINRAPRQSTQGELGESRHLDLELKILADVGLLGMPNAGKSTLIRAISSARPKVAGYPFTTRYPVLGVVQLGVDRNFVVADIPGLIRGAADGNGLGIEFLKHLQRTRLLLHVVDVFPQDGTDPTEDVCALQAELGRYSDEIARQPRWLVFNKLDLIPQNERQHRVDVLVEKLEWTQPVYGISGLS</sequence>
<reference evidence="6" key="1">
    <citation type="submission" date="2018-05" db="EMBL/GenBank/DDBJ databases">
        <authorList>
            <person name="Lanie J.A."/>
            <person name="Ng W.-L."/>
            <person name="Kazmierczak K.M."/>
            <person name="Andrzejewski T.M."/>
            <person name="Davidsen T.M."/>
            <person name="Wayne K.J."/>
            <person name="Tettelin H."/>
            <person name="Glass J.I."/>
            <person name="Rusch D."/>
            <person name="Podicherti R."/>
            <person name="Tsui H.-C.T."/>
            <person name="Winkler M.E."/>
        </authorList>
    </citation>
    <scope>NUCLEOTIDE SEQUENCE</scope>
</reference>
<accession>A0A382HMA5</accession>
<dbReference type="PRINTS" id="PR00326">
    <property type="entry name" value="GTP1OBG"/>
</dbReference>
<dbReference type="NCBIfam" id="TIGR02729">
    <property type="entry name" value="Obg_CgtA"/>
    <property type="match status" value="1"/>
</dbReference>
<dbReference type="PROSITE" id="PS51883">
    <property type="entry name" value="OBG"/>
    <property type="match status" value="1"/>
</dbReference>
<dbReference type="InterPro" id="IPR031167">
    <property type="entry name" value="G_OBG"/>
</dbReference>
<dbReference type="EMBL" id="UINC01062028">
    <property type="protein sequence ID" value="SVB88232.1"/>
    <property type="molecule type" value="Genomic_DNA"/>
</dbReference>
<dbReference type="InterPro" id="IPR027417">
    <property type="entry name" value="P-loop_NTPase"/>
</dbReference>
<keyword evidence="3" id="KW-0342">GTP-binding</keyword>
<evidence type="ECO:0000256" key="2">
    <source>
        <dbReference type="ARBA" id="ARBA00022741"/>
    </source>
</evidence>
<comment type="similarity">
    <text evidence="1">Belongs to the TRAFAC class OBG-HflX-like GTPase superfamily. OBG GTPase family.</text>
</comment>
<proteinExistence type="inferred from homology"/>
<feature type="domain" description="OBG-type G" evidence="4">
    <location>
        <begin position="160"/>
        <end position="317"/>
    </location>
</feature>
<dbReference type="InterPro" id="IPR036726">
    <property type="entry name" value="GTP1_OBG_dom_sf"/>
</dbReference>
<keyword evidence="2" id="KW-0547">Nucleotide-binding</keyword>
<dbReference type="Pfam" id="PF01018">
    <property type="entry name" value="GTP1_OBG"/>
    <property type="match status" value="1"/>
</dbReference>
<dbReference type="PIRSF" id="PIRSF002401">
    <property type="entry name" value="GTP_bd_Obg/CgtA"/>
    <property type="match status" value="1"/>
</dbReference>
<dbReference type="PANTHER" id="PTHR11702:SF31">
    <property type="entry name" value="MITOCHONDRIAL RIBOSOME-ASSOCIATED GTPASE 2"/>
    <property type="match status" value="1"/>
</dbReference>
<dbReference type="GO" id="GO:0003924">
    <property type="term" value="F:GTPase activity"/>
    <property type="evidence" value="ECO:0007669"/>
    <property type="project" value="InterPro"/>
</dbReference>
<feature type="domain" description="Obg" evidence="5">
    <location>
        <begin position="1"/>
        <end position="159"/>
    </location>
</feature>
<organism evidence="6">
    <name type="scientific">marine metagenome</name>
    <dbReference type="NCBI Taxonomy" id="408172"/>
    <lineage>
        <taxon>unclassified sequences</taxon>
        <taxon>metagenomes</taxon>
        <taxon>ecological metagenomes</taxon>
    </lineage>
</organism>
<dbReference type="PANTHER" id="PTHR11702">
    <property type="entry name" value="DEVELOPMENTALLY REGULATED GTP-BINDING PROTEIN-RELATED"/>
    <property type="match status" value="1"/>
</dbReference>
<evidence type="ECO:0000256" key="1">
    <source>
        <dbReference type="ARBA" id="ARBA00007699"/>
    </source>
</evidence>
<protein>
    <recommendedName>
        <fullName evidence="7">GTPase ObgE</fullName>
    </recommendedName>
</protein>
<dbReference type="GO" id="GO:0000287">
    <property type="term" value="F:magnesium ion binding"/>
    <property type="evidence" value="ECO:0007669"/>
    <property type="project" value="InterPro"/>
</dbReference>
<dbReference type="SUPFAM" id="SSF52540">
    <property type="entry name" value="P-loop containing nucleoside triphosphate hydrolases"/>
    <property type="match status" value="1"/>
</dbReference>
<evidence type="ECO:0000259" key="4">
    <source>
        <dbReference type="PROSITE" id="PS51710"/>
    </source>
</evidence>
<dbReference type="Gene3D" id="2.70.210.12">
    <property type="entry name" value="GTP1/OBG domain"/>
    <property type="match status" value="1"/>
</dbReference>
<dbReference type="AlphaFoldDB" id="A0A382HMA5"/>
<gene>
    <name evidence="6" type="ORF">METZ01_LOCUS241086</name>
</gene>
<dbReference type="Pfam" id="PF01926">
    <property type="entry name" value="MMR_HSR1"/>
    <property type="match status" value="1"/>
</dbReference>
<feature type="non-terminal residue" evidence="6">
    <location>
        <position position="317"/>
    </location>
</feature>
<dbReference type="CDD" id="cd01898">
    <property type="entry name" value="Obg"/>
    <property type="match status" value="1"/>
</dbReference>
<evidence type="ECO:0008006" key="7">
    <source>
        <dbReference type="Google" id="ProtNLM"/>
    </source>
</evidence>
<dbReference type="InterPro" id="IPR006073">
    <property type="entry name" value="GTP-bd"/>
</dbReference>
<dbReference type="Gene3D" id="3.40.50.300">
    <property type="entry name" value="P-loop containing nucleotide triphosphate hydrolases"/>
    <property type="match status" value="1"/>
</dbReference>
<dbReference type="InterPro" id="IPR006169">
    <property type="entry name" value="GTP1_OBG_dom"/>
</dbReference>
<dbReference type="HAMAP" id="MF_01454">
    <property type="entry name" value="GTPase_Obg"/>
    <property type="match status" value="1"/>
</dbReference>
<dbReference type="FunFam" id="2.70.210.12:FF:000001">
    <property type="entry name" value="GTPase Obg"/>
    <property type="match status" value="1"/>
</dbReference>